<dbReference type="PANTHER" id="PTHR35526">
    <property type="entry name" value="ANTI-SIGMA-F FACTOR RSBW-RELATED"/>
    <property type="match status" value="1"/>
</dbReference>
<dbReference type="Proteomes" id="UP000638313">
    <property type="component" value="Unassembled WGS sequence"/>
</dbReference>
<reference evidence="3" key="1">
    <citation type="journal article" date="2014" name="Int. J. Syst. Evol. Microbiol.">
        <title>Complete genome sequence of Corynebacterium casei LMG S-19264T (=DSM 44701T), isolated from a smear-ripened cheese.</title>
        <authorList>
            <consortium name="US DOE Joint Genome Institute (JGI-PGF)"/>
            <person name="Walter F."/>
            <person name="Albersmeier A."/>
            <person name="Kalinowski J."/>
            <person name="Ruckert C."/>
        </authorList>
    </citation>
    <scope>NUCLEOTIDE SEQUENCE</scope>
    <source>
        <strain evidence="3">JCM 4059</strain>
    </source>
</reference>
<gene>
    <name evidence="3" type="ORF">GCM10010218_29010</name>
</gene>
<dbReference type="GO" id="GO:0004674">
    <property type="term" value="F:protein serine/threonine kinase activity"/>
    <property type="evidence" value="ECO:0007669"/>
    <property type="project" value="UniProtKB-KW"/>
</dbReference>
<dbReference type="Gene3D" id="3.30.565.10">
    <property type="entry name" value="Histidine kinase-like ATPase, C-terminal domain"/>
    <property type="match status" value="1"/>
</dbReference>
<dbReference type="SUPFAM" id="SSF55874">
    <property type="entry name" value="ATPase domain of HSP90 chaperone/DNA topoisomerase II/histidine kinase"/>
    <property type="match status" value="1"/>
</dbReference>
<sequence length="157" mass="16807">MADASPENPWSYSLTLPHDARSARIARLTLRGVVESHGLDELADVVELVVSELVTNAYLHSDGPAEIRLKLVGPSTVRISVWDTSPDIPEPFMRPVKLGRGAVPAVDTDADGGRGLLVVRRCAGNWGSWGLDEDFPGLTGKLLWCEVGREGALVGAP</sequence>
<organism evidence="3 4">
    <name type="scientific">Streptomyces mashuensis</name>
    <dbReference type="NCBI Taxonomy" id="33904"/>
    <lineage>
        <taxon>Bacteria</taxon>
        <taxon>Bacillati</taxon>
        <taxon>Actinomycetota</taxon>
        <taxon>Actinomycetes</taxon>
        <taxon>Kitasatosporales</taxon>
        <taxon>Streptomycetaceae</taxon>
        <taxon>Streptomyces</taxon>
    </lineage>
</organism>
<name>A0A919ED24_9ACTN</name>
<dbReference type="InterPro" id="IPR036890">
    <property type="entry name" value="HATPase_C_sf"/>
</dbReference>
<reference evidence="3" key="2">
    <citation type="submission" date="2020-09" db="EMBL/GenBank/DDBJ databases">
        <authorList>
            <person name="Sun Q."/>
            <person name="Ohkuma M."/>
        </authorList>
    </citation>
    <scope>NUCLEOTIDE SEQUENCE</scope>
    <source>
        <strain evidence="3">JCM 4059</strain>
    </source>
</reference>
<keyword evidence="1" id="KW-0418">Kinase</keyword>
<proteinExistence type="predicted"/>
<keyword evidence="1" id="KW-0723">Serine/threonine-protein kinase</keyword>
<dbReference type="RefSeq" id="WP_190129960.1">
    <property type="nucleotide sequence ID" value="NZ_BNBD01000005.1"/>
</dbReference>
<dbReference type="AlphaFoldDB" id="A0A919ED24"/>
<protein>
    <recommendedName>
        <fullName evidence="2">Histidine kinase/HSP90-like ATPase domain-containing protein</fullName>
    </recommendedName>
</protein>
<keyword evidence="1" id="KW-0808">Transferase</keyword>
<feature type="domain" description="Histidine kinase/HSP90-like ATPase" evidence="2">
    <location>
        <begin position="17"/>
        <end position="121"/>
    </location>
</feature>
<evidence type="ECO:0000256" key="1">
    <source>
        <dbReference type="ARBA" id="ARBA00022527"/>
    </source>
</evidence>
<evidence type="ECO:0000313" key="4">
    <source>
        <dbReference type="Proteomes" id="UP000638313"/>
    </source>
</evidence>
<evidence type="ECO:0000313" key="3">
    <source>
        <dbReference type="EMBL" id="GHF45977.1"/>
    </source>
</evidence>
<dbReference type="InterPro" id="IPR050267">
    <property type="entry name" value="Anti-sigma-factor_SerPK"/>
</dbReference>
<evidence type="ECO:0000259" key="2">
    <source>
        <dbReference type="Pfam" id="PF13581"/>
    </source>
</evidence>
<dbReference type="InterPro" id="IPR003594">
    <property type="entry name" value="HATPase_dom"/>
</dbReference>
<keyword evidence="4" id="KW-1185">Reference proteome</keyword>
<dbReference type="EMBL" id="BNBD01000005">
    <property type="protein sequence ID" value="GHF45977.1"/>
    <property type="molecule type" value="Genomic_DNA"/>
</dbReference>
<comment type="caution">
    <text evidence="3">The sequence shown here is derived from an EMBL/GenBank/DDBJ whole genome shotgun (WGS) entry which is preliminary data.</text>
</comment>
<dbReference type="Pfam" id="PF13581">
    <property type="entry name" value="HATPase_c_2"/>
    <property type="match status" value="1"/>
</dbReference>
<accession>A0A919ED24</accession>
<dbReference type="PANTHER" id="PTHR35526:SF3">
    <property type="entry name" value="ANTI-SIGMA-F FACTOR RSBW"/>
    <property type="match status" value="1"/>
</dbReference>